<evidence type="ECO:0000256" key="1">
    <source>
        <dbReference type="SAM" id="MobiDB-lite"/>
    </source>
</evidence>
<proteinExistence type="predicted"/>
<dbReference type="EMBL" id="BSTX01000001">
    <property type="protein sequence ID" value="GLZ76090.1"/>
    <property type="molecule type" value="Genomic_DNA"/>
</dbReference>
<name>A0A9W6SF95_9ACTN</name>
<evidence type="ECO:0000313" key="3">
    <source>
        <dbReference type="Proteomes" id="UP001165079"/>
    </source>
</evidence>
<protein>
    <submittedName>
        <fullName evidence="2">Uncharacterized protein</fullName>
    </submittedName>
</protein>
<sequence length="354" mass="39679">MDREGIRRVIQLPERDLGPHSQEDGKVRIGGDTEFATAISQLDALAREPFGGFAGPELRFPTNELCPSSHPEIALFNGPRFGSHCTGDRLGEHTQLHGKLRTMRLRPREGVIVLETSHLRDRLVEEGSRLMDQAHVLQDTCVLSEHHTDHPRCVLFVQRAGLTQRGERSWNISDKPLDDATGMERLGRIEPEALLIGQAQARTQVLESSCKLTISAVDGTTVQMKTHKNRHVAVFTKQGLRCGELLKRFTFSAAHSQDERTLVQKDTEIALCDPGLRRIQKLEPPCRSTQRRLGVREADHQARGDGRRARLREGEVFRPAEEGESFTEQSPAFGWTPRIGRGQPLTLKAPCFGF</sequence>
<organism evidence="2 3">
    <name type="scientific">Actinorhabdospora filicis</name>
    <dbReference type="NCBI Taxonomy" id="1785913"/>
    <lineage>
        <taxon>Bacteria</taxon>
        <taxon>Bacillati</taxon>
        <taxon>Actinomycetota</taxon>
        <taxon>Actinomycetes</taxon>
        <taxon>Micromonosporales</taxon>
        <taxon>Micromonosporaceae</taxon>
        <taxon>Actinorhabdospora</taxon>
    </lineage>
</organism>
<comment type="caution">
    <text evidence="2">The sequence shown here is derived from an EMBL/GenBank/DDBJ whole genome shotgun (WGS) entry which is preliminary data.</text>
</comment>
<dbReference type="Proteomes" id="UP001165079">
    <property type="component" value="Unassembled WGS sequence"/>
</dbReference>
<dbReference type="AlphaFoldDB" id="A0A9W6SF95"/>
<feature type="region of interest" description="Disordered" evidence="1">
    <location>
        <begin position="290"/>
        <end position="332"/>
    </location>
</feature>
<evidence type="ECO:0000313" key="2">
    <source>
        <dbReference type="EMBL" id="GLZ76090.1"/>
    </source>
</evidence>
<gene>
    <name evidence="2" type="ORF">Afil01_08970</name>
</gene>
<feature type="compositionally biased region" description="Basic and acidic residues" evidence="1">
    <location>
        <begin position="294"/>
        <end position="321"/>
    </location>
</feature>
<keyword evidence="3" id="KW-1185">Reference proteome</keyword>
<accession>A0A9W6SF95</accession>
<reference evidence="2" key="1">
    <citation type="submission" date="2023-03" db="EMBL/GenBank/DDBJ databases">
        <title>Actinorhabdospora filicis NBRC 111898.</title>
        <authorList>
            <person name="Ichikawa N."/>
            <person name="Sato H."/>
            <person name="Tonouchi N."/>
        </authorList>
    </citation>
    <scope>NUCLEOTIDE SEQUENCE</scope>
    <source>
        <strain evidence="2">NBRC 111898</strain>
    </source>
</reference>